<evidence type="ECO:0000256" key="1">
    <source>
        <dbReference type="SAM" id="Phobius"/>
    </source>
</evidence>
<dbReference type="AlphaFoldDB" id="A0A1S9PF76"/>
<feature type="transmembrane region" description="Helical" evidence="1">
    <location>
        <begin position="68"/>
        <end position="86"/>
    </location>
</feature>
<gene>
    <name evidence="2" type="ORF">BC343_05320</name>
</gene>
<feature type="transmembrane region" description="Helical" evidence="1">
    <location>
        <begin position="38"/>
        <end position="61"/>
    </location>
</feature>
<dbReference type="OrthoDB" id="1359280at2"/>
<sequence length="116" mass="12632">MLWKISAVIAGYMVFAISSVLLFNLTHHHPHADAPLSFKLITIAYGAFFSILAGAVVQLIAKQNKLTLNYILAGLMFVLAGTSMALSSGSHWTQLFAMFIFAPVSVLGGFIVFKRQ</sequence>
<dbReference type="EMBL" id="MBTF01000012">
    <property type="protein sequence ID" value="OOQ59587.1"/>
    <property type="molecule type" value="Genomic_DNA"/>
</dbReference>
<reference evidence="2 3" key="1">
    <citation type="submission" date="2016-07" db="EMBL/GenBank/DDBJ databases">
        <title>Genomic analysis of zinc-resistant bacterium Mucilaginibacter pedocola TBZ30.</title>
        <authorList>
            <person name="Huang J."/>
            <person name="Tang J."/>
        </authorList>
    </citation>
    <scope>NUCLEOTIDE SEQUENCE [LARGE SCALE GENOMIC DNA]</scope>
    <source>
        <strain evidence="2 3">TBZ30</strain>
    </source>
</reference>
<accession>A0A1S9PF76</accession>
<proteinExistence type="predicted"/>
<keyword evidence="1" id="KW-1133">Transmembrane helix</keyword>
<organism evidence="2 3">
    <name type="scientific">Mucilaginibacter pedocola</name>
    <dbReference type="NCBI Taxonomy" id="1792845"/>
    <lineage>
        <taxon>Bacteria</taxon>
        <taxon>Pseudomonadati</taxon>
        <taxon>Bacteroidota</taxon>
        <taxon>Sphingobacteriia</taxon>
        <taxon>Sphingobacteriales</taxon>
        <taxon>Sphingobacteriaceae</taxon>
        <taxon>Mucilaginibacter</taxon>
    </lineage>
</organism>
<evidence type="ECO:0000313" key="2">
    <source>
        <dbReference type="EMBL" id="OOQ59587.1"/>
    </source>
</evidence>
<dbReference type="RefSeq" id="WP_078348334.1">
    <property type="nucleotide sequence ID" value="NZ_MBTF01000012.1"/>
</dbReference>
<comment type="caution">
    <text evidence="2">The sequence shown here is derived from an EMBL/GenBank/DDBJ whole genome shotgun (WGS) entry which is preliminary data.</text>
</comment>
<name>A0A1S9PF76_9SPHI</name>
<protein>
    <submittedName>
        <fullName evidence="2">Uncharacterized protein</fullName>
    </submittedName>
</protein>
<feature type="transmembrane region" description="Helical" evidence="1">
    <location>
        <begin position="92"/>
        <end position="113"/>
    </location>
</feature>
<evidence type="ECO:0000313" key="3">
    <source>
        <dbReference type="Proteomes" id="UP000189739"/>
    </source>
</evidence>
<keyword evidence="3" id="KW-1185">Reference proteome</keyword>
<keyword evidence="1" id="KW-0812">Transmembrane</keyword>
<dbReference type="STRING" id="1792845.BC343_05320"/>
<feature type="transmembrane region" description="Helical" evidence="1">
    <location>
        <begin position="7"/>
        <end position="26"/>
    </location>
</feature>
<keyword evidence="1" id="KW-0472">Membrane</keyword>
<dbReference type="Proteomes" id="UP000189739">
    <property type="component" value="Unassembled WGS sequence"/>
</dbReference>